<dbReference type="RefSeq" id="WP_070069808.1">
    <property type="nucleotide sequence ID" value="NZ_MKKK01000022.1"/>
</dbReference>
<dbReference type="Pfam" id="PF16220">
    <property type="entry name" value="DUF4880"/>
    <property type="match status" value="1"/>
</dbReference>
<dbReference type="InterPro" id="IPR006860">
    <property type="entry name" value="FecR"/>
</dbReference>
<reference evidence="4 5" key="1">
    <citation type="submission" date="2016-09" db="EMBL/GenBank/DDBJ databases">
        <authorList>
            <person name="Capua I."/>
            <person name="De Benedictis P."/>
            <person name="Joannis T."/>
            <person name="Lombin L.H."/>
            <person name="Cattoli G."/>
        </authorList>
    </citation>
    <scope>NUCLEOTIDE SEQUENCE [LARGE SCALE GENOMIC DNA]</scope>
    <source>
        <strain evidence="4 5">ANC 4671</strain>
    </source>
</reference>
<evidence type="ECO:0000259" key="2">
    <source>
        <dbReference type="Pfam" id="PF04773"/>
    </source>
</evidence>
<feature type="domain" description="FecR protein" evidence="2">
    <location>
        <begin position="106"/>
        <end position="203"/>
    </location>
</feature>
<dbReference type="GO" id="GO:0016989">
    <property type="term" value="F:sigma factor antagonist activity"/>
    <property type="evidence" value="ECO:0007669"/>
    <property type="project" value="TreeGrafter"/>
</dbReference>
<accession>A0A1E7R9X6</accession>
<dbReference type="Pfam" id="PF04773">
    <property type="entry name" value="FecR"/>
    <property type="match status" value="1"/>
</dbReference>
<dbReference type="Gene3D" id="2.60.120.1440">
    <property type="match status" value="1"/>
</dbReference>
<evidence type="ECO:0000256" key="1">
    <source>
        <dbReference type="SAM" id="Phobius"/>
    </source>
</evidence>
<dbReference type="PIRSF" id="PIRSF018266">
    <property type="entry name" value="FecR"/>
    <property type="match status" value="1"/>
</dbReference>
<organism evidence="4 5">
    <name type="scientific">Acinetobacter qingfengensis</name>
    <dbReference type="NCBI Taxonomy" id="1262585"/>
    <lineage>
        <taxon>Bacteria</taxon>
        <taxon>Pseudomonadati</taxon>
        <taxon>Pseudomonadota</taxon>
        <taxon>Gammaproteobacteria</taxon>
        <taxon>Moraxellales</taxon>
        <taxon>Moraxellaceae</taxon>
        <taxon>Acinetobacter</taxon>
    </lineage>
</organism>
<evidence type="ECO:0000313" key="5">
    <source>
        <dbReference type="Proteomes" id="UP000185895"/>
    </source>
</evidence>
<evidence type="ECO:0000313" key="4">
    <source>
        <dbReference type="EMBL" id="OEY96146.1"/>
    </source>
</evidence>
<feature type="transmembrane region" description="Helical" evidence="1">
    <location>
        <begin position="81"/>
        <end position="100"/>
    </location>
</feature>
<feature type="domain" description="FecR N-terminal" evidence="3">
    <location>
        <begin position="10"/>
        <end position="52"/>
    </location>
</feature>
<dbReference type="Proteomes" id="UP000185895">
    <property type="component" value="Unassembled WGS sequence"/>
</dbReference>
<keyword evidence="1" id="KW-0812">Transmembrane</keyword>
<dbReference type="PANTHER" id="PTHR30273">
    <property type="entry name" value="PERIPLASMIC SIGNAL SENSOR AND SIGMA FACTOR ACTIVATOR FECR-RELATED"/>
    <property type="match status" value="1"/>
</dbReference>
<dbReference type="OrthoDB" id="1099576at2"/>
<proteinExistence type="predicted"/>
<dbReference type="STRING" id="1262585.BJI46_12575"/>
<dbReference type="InterPro" id="IPR012373">
    <property type="entry name" value="Ferrdict_sens_TM"/>
</dbReference>
<evidence type="ECO:0000259" key="3">
    <source>
        <dbReference type="Pfam" id="PF16220"/>
    </source>
</evidence>
<keyword evidence="1" id="KW-1133">Transmembrane helix</keyword>
<dbReference type="InterPro" id="IPR032623">
    <property type="entry name" value="FecR_N"/>
</dbReference>
<sequence>MKKIDAEILEQAAQWVVKIRSEPLNAEQQQQFEQWRNASQQHQKAWQRAQRLLSTLQCLPNQSQNILEQSEKKQQQHLSKLMILVFLSITATAIAYWQFYPAWNGDYSTKTGEQKQIQLEDGTQLDLNTQTALDVQFSERQRLIVLHYGEIAIQTGHENIDTYRPFIVESQHAYMQALGTVFNVRQLKQEQSTCLAVMQNAVKVTLKQNTQSRIIHAGEQICFDAQHYQVQQTLQPLQYVWKNKVVMAYETPLNDLIKELSRYQTGYIYVDSEVKNLKVSGSFPIDQPVQLRYALEASYPVKVHNYLAGHLITIKSTIHQVDSK</sequence>
<keyword evidence="1" id="KW-0472">Membrane</keyword>
<name>A0A1E7R9X6_9GAMM</name>
<dbReference type="AlphaFoldDB" id="A0A1E7R9X6"/>
<comment type="caution">
    <text evidence="4">The sequence shown here is derived from an EMBL/GenBank/DDBJ whole genome shotgun (WGS) entry which is preliminary data.</text>
</comment>
<dbReference type="PANTHER" id="PTHR30273:SF2">
    <property type="entry name" value="PROTEIN FECR"/>
    <property type="match status" value="1"/>
</dbReference>
<dbReference type="EMBL" id="MKKK01000022">
    <property type="protein sequence ID" value="OEY96146.1"/>
    <property type="molecule type" value="Genomic_DNA"/>
</dbReference>
<protein>
    <submittedName>
        <fullName evidence="4">Uncharacterized protein</fullName>
    </submittedName>
</protein>
<gene>
    <name evidence="4" type="ORF">BJI46_12575</name>
</gene>
<keyword evidence="5" id="KW-1185">Reference proteome</keyword>